<protein>
    <submittedName>
        <fullName evidence="2">Uncharacterized protein</fullName>
    </submittedName>
</protein>
<evidence type="ECO:0000256" key="1">
    <source>
        <dbReference type="SAM" id="MobiDB-lite"/>
    </source>
</evidence>
<accession>A0A655ADH0</accession>
<feature type="compositionally biased region" description="Basic residues" evidence="1">
    <location>
        <begin position="74"/>
        <end position="90"/>
    </location>
</feature>
<dbReference type="EMBL" id="CNFT01000897">
    <property type="protein sequence ID" value="CKS52538.1"/>
    <property type="molecule type" value="Genomic_DNA"/>
</dbReference>
<evidence type="ECO:0000313" key="3">
    <source>
        <dbReference type="Proteomes" id="UP000050164"/>
    </source>
</evidence>
<organism evidence="2 3">
    <name type="scientific">Mycobacterium tuberculosis</name>
    <dbReference type="NCBI Taxonomy" id="1773"/>
    <lineage>
        <taxon>Bacteria</taxon>
        <taxon>Bacillati</taxon>
        <taxon>Actinomycetota</taxon>
        <taxon>Actinomycetes</taxon>
        <taxon>Mycobacteriales</taxon>
        <taxon>Mycobacteriaceae</taxon>
        <taxon>Mycobacterium</taxon>
        <taxon>Mycobacterium tuberculosis complex</taxon>
    </lineage>
</organism>
<dbReference type="AlphaFoldDB" id="A0A655ADH0"/>
<gene>
    <name evidence="2" type="ORF">ERS027659_03223</name>
</gene>
<proteinExistence type="predicted"/>
<evidence type="ECO:0000313" key="2">
    <source>
        <dbReference type="EMBL" id="CKS52538.1"/>
    </source>
</evidence>
<reference evidence="2 3" key="1">
    <citation type="submission" date="2015-03" db="EMBL/GenBank/DDBJ databases">
        <authorList>
            <consortium name="Pathogen Informatics"/>
        </authorList>
    </citation>
    <scope>NUCLEOTIDE SEQUENCE [LARGE SCALE GENOMIC DNA]</scope>
    <source>
        <strain evidence="2 3">Bir 185</strain>
    </source>
</reference>
<name>A0A655ADH0_MYCTX</name>
<feature type="region of interest" description="Disordered" evidence="1">
    <location>
        <begin position="60"/>
        <end position="90"/>
    </location>
</feature>
<dbReference type="Proteomes" id="UP000050164">
    <property type="component" value="Unassembled WGS sequence"/>
</dbReference>
<sequence>MPAVQPLLTCYRAAKSVRDQLCQARMGAERSGYHIGTGCPQPLLKKAFCQQEGGDHDAARTSVGFGPVSGPLHSRAHIRTAGARKSHVHP</sequence>